<dbReference type="OrthoDB" id="10591155at2759"/>
<evidence type="ECO:0000313" key="1">
    <source>
        <dbReference type="EMBL" id="CEP10500.1"/>
    </source>
</evidence>
<keyword evidence="2" id="KW-1185">Reference proteome</keyword>
<sequence>MHSCNCADFMWNKIACKYMYLLHRLHKITIIYDESAYVLDLASYSISTQVNNEEAEIRNNALFDDIMDKLASILATYRVSRPANVSEAEINELSNHVDSIATILSRERRIAPNANLEAQKR</sequence>
<dbReference type="Proteomes" id="UP000054107">
    <property type="component" value="Unassembled WGS sequence"/>
</dbReference>
<proteinExistence type="predicted"/>
<reference evidence="1 2" key="1">
    <citation type="submission" date="2014-09" db="EMBL/GenBank/DDBJ databases">
        <authorList>
            <person name="Ellenberger Sabrina"/>
        </authorList>
    </citation>
    <scope>NUCLEOTIDE SEQUENCE [LARGE SCALE GENOMIC DNA]</scope>
    <source>
        <strain evidence="1 2">CBS 412.66</strain>
    </source>
</reference>
<organism evidence="1 2">
    <name type="scientific">Parasitella parasitica</name>
    <dbReference type="NCBI Taxonomy" id="35722"/>
    <lineage>
        <taxon>Eukaryota</taxon>
        <taxon>Fungi</taxon>
        <taxon>Fungi incertae sedis</taxon>
        <taxon>Mucoromycota</taxon>
        <taxon>Mucoromycotina</taxon>
        <taxon>Mucoromycetes</taxon>
        <taxon>Mucorales</taxon>
        <taxon>Mucorineae</taxon>
        <taxon>Mucoraceae</taxon>
        <taxon>Parasitella</taxon>
    </lineage>
</organism>
<dbReference type="EMBL" id="LN724412">
    <property type="protein sequence ID" value="CEP10500.1"/>
    <property type="molecule type" value="Genomic_DNA"/>
</dbReference>
<accession>A0A0B7N4S7</accession>
<evidence type="ECO:0000313" key="2">
    <source>
        <dbReference type="Proteomes" id="UP000054107"/>
    </source>
</evidence>
<protein>
    <submittedName>
        <fullName evidence="1">Uncharacterized protein</fullName>
    </submittedName>
</protein>
<name>A0A0B7N4S7_9FUNG</name>
<dbReference type="AlphaFoldDB" id="A0A0B7N4S7"/>
<gene>
    <name evidence="1" type="primary">PARPA_04216.1 scaffold 12477</name>
</gene>